<evidence type="ECO:0008006" key="4">
    <source>
        <dbReference type="Google" id="ProtNLM"/>
    </source>
</evidence>
<feature type="compositionally biased region" description="Polar residues" evidence="1">
    <location>
        <begin position="355"/>
        <end position="366"/>
    </location>
</feature>
<organism evidence="2 3">
    <name type="scientific">Glutinoglossum americanum</name>
    <dbReference type="NCBI Taxonomy" id="1670608"/>
    <lineage>
        <taxon>Eukaryota</taxon>
        <taxon>Fungi</taxon>
        <taxon>Dikarya</taxon>
        <taxon>Ascomycota</taxon>
        <taxon>Pezizomycotina</taxon>
        <taxon>Geoglossomycetes</taxon>
        <taxon>Geoglossales</taxon>
        <taxon>Geoglossaceae</taxon>
        <taxon>Glutinoglossum</taxon>
    </lineage>
</organism>
<comment type="caution">
    <text evidence="2">The sequence shown here is derived from an EMBL/GenBank/DDBJ whole genome shotgun (WGS) entry which is preliminary data.</text>
</comment>
<dbReference type="AlphaFoldDB" id="A0A9P8IBA6"/>
<feature type="region of interest" description="Disordered" evidence="1">
    <location>
        <begin position="1010"/>
        <end position="1078"/>
    </location>
</feature>
<feature type="compositionally biased region" description="Low complexity" evidence="1">
    <location>
        <begin position="1022"/>
        <end position="1042"/>
    </location>
</feature>
<feature type="compositionally biased region" description="Polar residues" evidence="1">
    <location>
        <begin position="320"/>
        <end position="331"/>
    </location>
</feature>
<feature type="region of interest" description="Disordered" evidence="1">
    <location>
        <begin position="957"/>
        <end position="987"/>
    </location>
</feature>
<sequence length="1144" mass="125305">MGVPQPPNDYKSSLRAVLPAIAMAHSCGRPHAEPSEPDYDPERYRGIFVMHTDQLELQSDYSQIEWDEMLEMNGDTPSSVTSVDGSYGAIPGEEAIRYQSQFGGTLPIAPPGLEDVNLWHSITSTTEVPQGWEVPPGVVPNGGSDSMQKQPFCEEEHKASNFCDVPDCKAAQRCKPFSRPYDLKRHKMEQHSSNPPRYICGSCRNLQVVKFFFRKERVIKHLRSAHDMSGNSVACSIEGINQEVHFASESELEQHRVEVHETPENITPESSSERAIYTAQPLSPDKAQSSDTLSSLCAGVKRTIPSEPQPESKRGKHRNTTNYSPNETPVNLQENSGRVAIVSTPKDDTPDLVQSPYTDSMLSSPSDPRGYEEIPSVRIVDMLALLRLDGLRTAFKGLKFSHICFDFSKRIIKLQGPSSATKSARGGLEYSLKEARRLAPAGYRPNALSHGGSVTKHSARVKSKLSAGPRSGPISPKIFAVGTNQEDSDVLTTWMKYIGPLLPDILAPAVGENYSASLVRQGLSDGSSTPTIRIESASGQSEGIRRKIRAQIHAICEQHGRTNIPLHFSQGSVILLARTYPEYEEMEDGQANEQGSFPHHRRYWRHPGMGASIGLGSCKTVSATLGGYISVDKRTCMLTVDHIIDFATNIDTIAETGRQTITSPSLLDVEELTQDLGQVLRDIEAMIENSMEQVFPSGKVTLEELEELLNSSVLKDDHGRFEEFLRDLSRKPGDFHLGEIYRRCAPGLKEAASIYGFSSPGRGNMEVCHRMDWSIYTVARTRTGQNRHRHKFCAESGTVDYLSENLHPMGAGSPCLEACEVQPGMPVYYVGQSSGRQRGVISPGLVLVTSGGVSSWEWAMVVPEDEQQDGEIYCGDSGAWILRESDNALVGLLWGWVGGQLIFTPIKDVFADIRDTCNATEVCLPKPPTAPDPGVLLSGNATASQARHICRVKKQGPRKPMRYFPTRSRPALSALNTQPPGAKPISIRSPLASSEALGKKTSLVTLVVNTVNDRSPPPSPVPSLSSSASSSPKALSPRSPLLEQQPRPCRASGESTVVIREDSDTEGSPKADEEPQSYSRLQHLSKRMLGKSGQENRLSLGFILENGSVAMLSSPESAHERLKKSAGAWPSDDAWSRCQEITSC</sequence>
<gene>
    <name evidence="2" type="ORF">FGG08_001297</name>
</gene>
<keyword evidence="3" id="KW-1185">Reference proteome</keyword>
<reference evidence="2" key="1">
    <citation type="submission" date="2021-03" db="EMBL/GenBank/DDBJ databases">
        <title>Comparative genomics and phylogenomic investigation of the class Geoglossomycetes provide insights into ecological specialization and systematics.</title>
        <authorList>
            <person name="Melie T."/>
            <person name="Pirro S."/>
            <person name="Miller A.N."/>
            <person name="Quandt A."/>
        </authorList>
    </citation>
    <scope>NUCLEOTIDE SEQUENCE</scope>
    <source>
        <strain evidence="2">GBOQ0MN5Z8</strain>
    </source>
</reference>
<name>A0A9P8IBA6_9PEZI</name>
<evidence type="ECO:0000313" key="2">
    <source>
        <dbReference type="EMBL" id="KAH0544525.1"/>
    </source>
</evidence>
<dbReference type="Proteomes" id="UP000698800">
    <property type="component" value="Unassembled WGS sequence"/>
</dbReference>
<evidence type="ECO:0000256" key="1">
    <source>
        <dbReference type="SAM" id="MobiDB-lite"/>
    </source>
</evidence>
<evidence type="ECO:0000313" key="3">
    <source>
        <dbReference type="Proteomes" id="UP000698800"/>
    </source>
</evidence>
<accession>A0A9P8IBA6</accession>
<feature type="region of interest" description="Disordered" evidence="1">
    <location>
        <begin position="343"/>
        <end position="369"/>
    </location>
</feature>
<feature type="region of interest" description="Disordered" evidence="1">
    <location>
        <begin position="302"/>
        <end position="331"/>
    </location>
</feature>
<feature type="compositionally biased region" description="Basic and acidic residues" evidence="1">
    <location>
        <begin position="1059"/>
        <end position="1073"/>
    </location>
</feature>
<dbReference type="EMBL" id="JAGHQL010000017">
    <property type="protein sequence ID" value="KAH0544525.1"/>
    <property type="molecule type" value="Genomic_DNA"/>
</dbReference>
<proteinExistence type="predicted"/>
<protein>
    <recommendedName>
        <fullName evidence="4">C2H2-type domain-containing protein</fullName>
    </recommendedName>
</protein>
<dbReference type="OrthoDB" id="5242988at2759"/>